<accession>A0A0F9WXL7</accession>
<proteinExistence type="predicted"/>
<dbReference type="AlphaFoldDB" id="A0A0F9WXL7"/>
<name>A0A0F9WXL7_9ZZZZ</name>
<gene>
    <name evidence="1" type="ORF">LCGC14_0220420</name>
</gene>
<sequence length="60" mass="6558">MKIVMTDKQAIKLAILSRRTDEGIDLETWTNDGLGLGDDWITGEYCGMTMGIGPEGDSHT</sequence>
<evidence type="ECO:0000313" key="1">
    <source>
        <dbReference type="EMBL" id="KKN91176.1"/>
    </source>
</evidence>
<protein>
    <submittedName>
        <fullName evidence="1">Uncharacterized protein</fullName>
    </submittedName>
</protein>
<dbReference type="EMBL" id="LAZR01000105">
    <property type="protein sequence ID" value="KKN91176.1"/>
    <property type="molecule type" value="Genomic_DNA"/>
</dbReference>
<organism evidence="1">
    <name type="scientific">marine sediment metagenome</name>
    <dbReference type="NCBI Taxonomy" id="412755"/>
    <lineage>
        <taxon>unclassified sequences</taxon>
        <taxon>metagenomes</taxon>
        <taxon>ecological metagenomes</taxon>
    </lineage>
</organism>
<comment type="caution">
    <text evidence="1">The sequence shown here is derived from an EMBL/GenBank/DDBJ whole genome shotgun (WGS) entry which is preliminary data.</text>
</comment>
<reference evidence="1" key="1">
    <citation type="journal article" date="2015" name="Nature">
        <title>Complex archaea that bridge the gap between prokaryotes and eukaryotes.</title>
        <authorList>
            <person name="Spang A."/>
            <person name="Saw J.H."/>
            <person name="Jorgensen S.L."/>
            <person name="Zaremba-Niedzwiedzka K."/>
            <person name="Martijn J."/>
            <person name="Lind A.E."/>
            <person name="van Eijk R."/>
            <person name="Schleper C."/>
            <person name="Guy L."/>
            <person name="Ettema T.J."/>
        </authorList>
    </citation>
    <scope>NUCLEOTIDE SEQUENCE</scope>
</reference>